<protein>
    <submittedName>
        <fullName evidence="7">Xylene monooxygenase electron transfer component</fullName>
    </submittedName>
</protein>
<dbReference type="Pfam" id="PF00175">
    <property type="entry name" value="NAD_binding_1"/>
    <property type="match status" value="1"/>
</dbReference>
<gene>
    <name evidence="7" type="primary">xylA_1</name>
    <name evidence="7" type="ORF">COL8621_00887</name>
</gene>
<keyword evidence="4 5" id="KW-0472">Membrane</keyword>
<proteinExistence type="predicted"/>
<keyword evidence="8" id="KW-1185">Reference proteome</keyword>
<dbReference type="InterPro" id="IPR013130">
    <property type="entry name" value="Fe3_Rdtase_TM_dom"/>
</dbReference>
<dbReference type="EMBL" id="FXYE01000001">
    <property type="protein sequence ID" value="SMX32743.1"/>
    <property type="molecule type" value="Genomic_DNA"/>
</dbReference>
<dbReference type="CDD" id="cd06198">
    <property type="entry name" value="FNR_like_3"/>
    <property type="match status" value="1"/>
</dbReference>
<keyword evidence="7" id="KW-0503">Monooxygenase</keyword>
<dbReference type="PROSITE" id="PS51384">
    <property type="entry name" value="FAD_FR"/>
    <property type="match status" value="1"/>
</dbReference>
<dbReference type="Proteomes" id="UP000202922">
    <property type="component" value="Unassembled WGS sequence"/>
</dbReference>
<dbReference type="InterPro" id="IPR017938">
    <property type="entry name" value="Riboflavin_synthase-like_b-brl"/>
</dbReference>
<dbReference type="InterPro" id="IPR050415">
    <property type="entry name" value="MRET"/>
</dbReference>
<feature type="transmembrane region" description="Helical" evidence="5">
    <location>
        <begin position="178"/>
        <end position="198"/>
    </location>
</feature>
<reference evidence="8" key="1">
    <citation type="submission" date="2017-05" db="EMBL/GenBank/DDBJ databases">
        <authorList>
            <person name="Rodrigo-Torres L."/>
            <person name="Arahal R. D."/>
            <person name="Lucena T."/>
        </authorList>
    </citation>
    <scope>NUCLEOTIDE SEQUENCE [LARGE SCALE GENOMIC DNA]</scope>
    <source>
        <strain evidence="8">CECT 8621</strain>
    </source>
</reference>
<organism evidence="7 8">
    <name type="scientific">Actibacterium lipolyticum</name>
    <dbReference type="NCBI Taxonomy" id="1524263"/>
    <lineage>
        <taxon>Bacteria</taxon>
        <taxon>Pseudomonadati</taxon>
        <taxon>Pseudomonadota</taxon>
        <taxon>Alphaproteobacteria</taxon>
        <taxon>Rhodobacterales</taxon>
        <taxon>Roseobacteraceae</taxon>
        <taxon>Actibacterium</taxon>
    </lineage>
</organism>
<feature type="transmembrane region" description="Helical" evidence="5">
    <location>
        <begin position="75"/>
        <end position="91"/>
    </location>
</feature>
<dbReference type="OrthoDB" id="9792185at2"/>
<dbReference type="InterPro" id="IPR017927">
    <property type="entry name" value="FAD-bd_FR_type"/>
</dbReference>
<dbReference type="SUPFAM" id="SSF63380">
    <property type="entry name" value="Riboflavin synthase domain-like"/>
    <property type="match status" value="1"/>
</dbReference>
<dbReference type="Pfam" id="PF01794">
    <property type="entry name" value="Ferric_reduct"/>
    <property type="match status" value="1"/>
</dbReference>
<feature type="transmembrane region" description="Helical" evidence="5">
    <location>
        <begin position="37"/>
        <end position="54"/>
    </location>
</feature>
<dbReference type="RefSeq" id="WP_093966076.1">
    <property type="nucleotide sequence ID" value="NZ_FXYE01000001.1"/>
</dbReference>
<evidence type="ECO:0000313" key="7">
    <source>
        <dbReference type="EMBL" id="SMX32743.1"/>
    </source>
</evidence>
<keyword evidence="3 5" id="KW-1133">Transmembrane helix</keyword>
<dbReference type="SUPFAM" id="SSF52343">
    <property type="entry name" value="Ferredoxin reductase-like, C-terminal NADP-linked domain"/>
    <property type="match status" value="1"/>
</dbReference>
<evidence type="ECO:0000259" key="6">
    <source>
        <dbReference type="PROSITE" id="PS51384"/>
    </source>
</evidence>
<dbReference type="PANTHER" id="PTHR47354">
    <property type="entry name" value="NADH OXIDOREDUCTASE HCR"/>
    <property type="match status" value="1"/>
</dbReference>
<comment type="subcellular location">
    <subcellularLocation>
        <location evidence="1">Membrane</location>
        <topology evidence="1">Multi-pass membrane protein</topology>
    </subcellularLocation>
</comment>
<feature type="transmembrane region" description="Helical" evidence="5">
    <location>
        <begin position="147"/>
        <end position="166"/>
    </location>
</feature>
<dbReference type="Gene3D" id="3.40.50.80">
    <property type="entry name" value="Nucleotide-binding domain of ferredoxin-NADP reductase (FNR) module"/>
    <property type="match status" value="1"/>
</dbReference>
<dbReference type="GO" id="GO:0016020">
    <property type="term" value="C:membrane"/>
    <property type="evidence" value="ECO:0007669"/>
    <property type="project" value="UniProtKB-SubCell"/>
</dbReference>
<dbReference type="AlphaFoldDB" id="A0A238JQK7"/>
<accession>A0A238JQK7</accession>
<sequence length="439" mass="47850">MRAILLIPIYLSVVFLPLALAWAQGRRPRPMLDELATGAGLLALSIILAEFLLLGRFRSVTTRVGTDVVMRAHQLLARSALVLAMVHPFLYRPNQPPSIPGYQTRHMGISYDFVEVWPGIVAFLLLPALVATAIARSHLRSRYEIWRMLHGFGAALIAAFGVLHALRAGRYSDDPTLAAVWIGMLVVALSALAYVYVLKPLLTLRHPWTVQSVTPVALKTWELSLKPARKFTFPFRAGQFAWLNVGHSAFSLNENPFSISSAPSDTGKISFIIKELGDFTNTVGSIRPGTRAYIDGPHGHLTIAGHDAPGVALIAGGVGIAPMIGIMRELGATGDKRPVTLLYGNRVEDQIACRAELEQMSKRANTNIVHILSDPPAGWTGETGIVSPKVLSAHFGQPQHKDWVYVLCGPPKMLEAVEDALIDIGVAPAQILSERFSYD</sequence>
<evidence type="ECO:0000256" key="3">
    <source>
        <dbReference type="ARBA" id="ARBA00022989"/>
    </source>
</evidence>
<dbReference type="PRINTS" id="PR00410">
    <property type="entry name" value="PHEHYDRXLASE"/>
</dbReference>
<evidence type="ECO:0000256" key="5">
    <source>
        <dbReference type="SAM" id="Phobius"/>
    </source>
</evidence>
<dbReference type="InterPro" id="IPR039261">
    <property type="entry name" value="FNR_nucleotide-bd"/>
</dbReference>
<feature type="domain" description="FAD-binding FR-type" evidence="6">
    <location>
        <begin position="203"/>
        <end position="304"/>
    </location>
</feature>
<dbReference type="InterPro" id="IPR013112">
    <property type="entry name" value="FAD-bd_8"/>
</dbReference>
<evidence type="ECO:0000256" key="1">
    <source>
        <dbReference type="ARBA" id="ARBA00004141"/>
    </source>
</evidence>
<dbReference type="Pfam" id="PF08022">
    <property type="entry name" value="FAD_binding_8"/>
    <property type="match status" value="1"/>
</dbReference>
<evidence type="ECO:0000256" key="4">
    <source>
        <dbReference type="ARBA" id="ARBA00023136"/>
    </source>
</evidence>
<dbReference type="Gene3D" id="2.40.30.10">
    <property type="entry name" value="Translation factors"/>
    <property type="match status" value="1"/>
</dbReference>
<name>A0A238JQK7_9RHOB</name>
<evidence type="ECO:0000256" key="2">
    <source>
        <dbReference type="ARBA" id="ARBA00022692"/>
    </source>
</evidence>
<keyword evidence="2 5" id="KW-0812">Transmembrane</keyword>
<dbReference type="GO" id="GO:0004497">
    <property type="term" value="F:monooxygenase activity"/>
    <property type="evidence" value="ECO:0007669"/>
    <property type="project" value="UniProtKB-KW"/>
</dbReference>
<keyword evidence="7" id="KW-0560">Oxidoreductase</keyword>
<dbReference type="InterPro" id="IPR001433">
    <property type="entry name" value="OxRdtase_FAD/NAD-bd"/>
</dbReference>
<feature type="transmembrane region" description="Helical" evidence="5">
    <location>
        <begin position="116"/>
        <end position="135"/>
    </location>
</feature>
<evidence type="ECO:0000313" key="8">
    <source>
        <dbReference type="Proteomes" id="UP000202922"/>
    </source>
</evidence>
<dbReference type="PANTHER" id="PTHR47354:SF5">
    <property type="entry name" value="PROTEIN RFBI"/>
    <property type="match status" value="1"/>
</dbReference>